<dbReference type="Gene3D" id="3.40.30.10">
    <property type="entry name" value="Glutaredoxin"/>
    <property type="match status" value="1"/>
</dbReference>
<dbReference type="RefSeq" id="WP_171475490.1">
    <property type="nucleotide sequence ID" value="NZ_CP053452.2"/>
</dbReference>
<keyword evidence="1" id="KW-0812">Transmembrane</keyword>
<feature type="transmembrane region" description="Helical" evidence="1">
    <location>
        <begin position="6"/>
        <end position="26"/>
    </location>
</feature>
<reference evidence="3" key="1">
    <citation type="submission" date="2020-05" db="EMBL/GenBank/DDBJ databases">
        <title>Frigoriglobus tundricola gen. nov., sp. nov., a psychrotolerant cellulolytic planctomycete of the family Gemmataceae with two divergent copies of 16S rRNA gene.</title>
        <authorList>
            <person name="Kulichevskaya I.S."/>
            <person name="Ivanova A.A."/>
            <person name="Naumoff D.G."/>
            <person name="Beletsky A.V."/>
            <person name="Rijpstra W.I.C."/>
            <person name="Sinninghe Damste J.S."/>
            <person name="Mardanov A.V."/>
            <person name="Ravin N.V."/>
            <person name="Dedysh S.N."/>
        </authorList>
    </citation>
    <scope>NUCLEOTIDE SEQUENCE [LARGE SCALE GENOMIC DNA]</scope>
    <source>
        <strain evidence="3">PL17</strain>
    </source>
</reference>
<dbReference type="Proteomes" id="UP000503447">
    <property type="component" value="Chromosome"/>
</dbReference>
<sequence>MPGREFAVWATGFIWLAAVVTGFWFWERYDSTPGGTGETALAAVATAGDRWRLTVFVHPRCPCTRATLCEVAGLATARPELAVRVWIVCPPNSPDGWDRGEVGDLARHISGADVARDTDGAEALRFGARTSGHTVLATPGGAIVFSGGVTAARGRTGENVGLGAVRAWLEGRTGAAGAPVFGCDLFTPGD</sequence>
<dbReference type="SUPFAM" id="SSF52833">
    <property type="entry name" value="Thioredoxin-like"/>
    <property type="match status" value="1"/>
</dbReference>
<evidence type="ECO:0000313" key="2">
    <source>
        <dbReference type="EMBL" id="QJX00818.1"/>
    </source>
</evidence>
<evidence type="ECO:0000313" key="3">
    <source>
        <dbReference type="Proteomes" id="UP000503447"/>
    </source>
</evidence>
<keyword evidence="1" id="KW-0472">Membrane</keyword>
<gene>
    <name evidence="2" type="ORF">FTUN_8456</name>
</gene>
<evidence type="ECO:0008006" key="4">
    <source>
        <dbReference type="Google" id="ProtNLM"/>
    </source>
</evidence>
<dbReference type="InterPro" id="IPR036249">
    <property type="entry name" value="Thioredoxin-like_sf"/>
</dbReference>
<proteinExistence type="predicted"/>
<dbReference type="AlphaFoldDB" id="A0A6M5Z323"/>
<dbReference type="EMBL" id="CP053452">
    <property type="protein sequence ID" value="QJX00818.1"/>
    <property type="molecule type" value="Genomic_DNA"/>
</dbReference>
<organism evidence="2 3">
    <name type="scientific">Frigoriglobus tundricola</name>
    <dbReference type="NCBI Taxonomy" id="2774151"/>
    <lineage>
        <taxon>Bacteria</taxon>
        <taxon>Pseudomonadati</taxon>
        <taxon>Planctomycetota</taxon>
        <taxon>Planctomycetia</taxon>
        <taxon>Gemmatales</taxon>
        <taxon>Gemmataceae</taxon>
        <taxon>Frigoriglobus</taxon>
    </lineage>
</organism>
<accession>A0A6M5Z323</accession>
<keyword evidence="1" id="KW-1133">Transmembrane helix</keyword>
<name>A0A6M5Z323_9BACT</name>
<dbReference type="KEGG" id="ftj:FTUN_8456"/>
<protein>
    <recommendedName>
        <fullName evidence="4">RedB protein</fullName>
    </recommendedName>
</protein>
<keyword evidence="3" id="KW-1185">Reference proteome</keyword>
<evidence type="ECO:0000256" key="1">
    <source>
        <dbReference type="SAM" id="Phobius"/>
    </source>
</evidence>